<evidence type="ECO:0000256" key="8">
    <source>
        <dbReference type="ARBA" id="ARBA00045204"/>
    </source>
</evidence>
<proteinExistence type="inferred from homology"/>
<dbReference type="GO" id="GO:0045047">
    <property type="term" value="P:protein targeting to ER"/>
    <property type="evidence" value="ECO:0007669"/>
    <property type="project" value="TreeGrafter"/>
</dbReference>
<dbReference type="PANTHER" id="PTHR13202:SF0">
    <property type="entry name" value="SIGNAL PEPTIDASE COMPLEX SUBUNIT 1"/>
    <property type="match status" value="1"/>
</dbReference>
<evidence type="ECO:0000256" key="5">
    <source>
        <dbReference type="ARBA" id="ARBA00022824"/>
    </source>
</evidence>
<dbReference type="HOGENOM" id="CLU_134505_2_0_1"/>
<evidence type="ECO:0000313" key="11">
    <source>
        <dbReference type="Proteomes" id="UP000016935"/>
    </source>
</evidence>
<dbReference type="GO" id="GO:0005787">
    <property type="term" value="C:signal peptidase complex"/>
    <property type="evidence" value="ECO:0007669"/>
    <property type="project" value="InterPro"/>
</dbReference>
<comment type="similarity">
    <text evidence="2">Belongs to the SPCS1 family.</text>
</comment>
<evidence type="ECO:0000256" key="3">
    <source>
        <dbReference type="ARBA" id="ARBA00017059"/>
    </source>
</evidence>
<dbReference type="GeneID" id="19397967"/>
<dbReference type="GO" id="GO:0006465">
    <property type="term" value="P:signal peptide processing"/>
    <property type="evidence" value="ECO:0007669"/>
    <property type="project" value="InterPro"/>
</dbReference>
<reference evidence="10 11" key="2">
    <citation type="journal article" date="2013" name="PLoS Genet.">
        <title>Comparative genome structure, secondary metabolite, and effector coding capacity across Cochliobolus pathogens.</title>
        <authorList>
            <person name="Condon B.J."/>
            <person name="Leng Y."/>
            <person name="Wu D."/>
            <person name="Bushley K.E."/>
            <person name="Ohm R.A."/>
            <person name="Otillar R."/>
            <person name="Martin J."/>
            <person name="Schackwitz W."/>
            <person name="Grimwood J."/>
            <person name="MohdZainudin N."/>
            <person name="Xue C."/>
            <person name="Wang R."/>
            <person name="Manning V.A."/>
            <person name="Dhillon B."/>
            <person name="Tu Z.J."/>
            <person name="Steffenson B.J."/>
            <person name="Salamov A."/>
            <person name="Sun H."/>
            <person name="Lowry S."/>
            <person name="LaButti K."/>
            <person name="Han J."/>
            <person name="Copeland A."/>
            <person name="Lindquist E."/>
            <person name="Barry K."/>
            <person name="Schmutz J."/>
            <person name="Baker S.E."/>
            <person name="Ciuffetti L.M."/>
            <person name="Grigoriev I.V."/>
            <person name="Zhong S."/>
            <person name="Turgeon B.G."/>
        </authorList>
    </citation>
    <scope>NUCLEOTIDE SEQUENCE [LARGE SCALE GENOMIC DNA]</scope>
    <source>
        <strain evidence="11">28A</strain>
    </source>
</reference>
<organism evidence="10 11">
    <name type="scientific">Exserohilum turcicum (strain 28A)</name>
    <name type="common">Northern leaf blight fungus</name>
    <name type="synonym">Setosphaeria turcica</name>
    <dbReference type="NCBI Taxonomy" id="671987"/>
    <lineage>
        <taxon>Eukaryota</taxon>
        <taxon>Fungi</taxon>
        <taxon>Dikarya</taxon>
        <taxon>Ascomycota</taxon>
        <taxon>Pezizomycotina</taxon>
        <taxon>Dothideomycetes</taxon>
        <taxon>Pleosporomycetidae</taxon>
        <taxon>Pleosporales</taxon>
        <taxon>Pleosporineae</taxon>
        <taxon>Pleosporaceae</taxon>
        <taxon>Exserohilum</taxon>
    </lineage>
</organism>
<dbReference type="OrthoDB" id="263893at2759"/>
<comment type="function">
    <text evidence="8">Component of the signal peptidase complex (SPC) which catalyzes the cleavage of N-terminal signal sequences from nascent proteins as they are translocated into the lumen of the endoplasmic reticulum. Dispensable for SPC enzymatic activity.</text>
</comment>
<dbReference type="InterPro" id="IPR009542">
    <property type="entry name" value="Spc1/SPCS1"/>
</dbReference>
<keyword evidence="5" id="KW-0256">Endoplasmic reticulum</keyword>
<keyword evidence="4 9" id="KW-0812">Transmembrane</keyword>
<reference evidence="10 11" key="1">
    <citation type="journal article" date="2012" name="PLoS Pathog.">
        <title>Diverse lifestyles and strategies of plant pathogenesis encoded in the genomes of eighteen Dothideomycetes fungi.</title>
        <authorList>
            <person name="Ohm R.A."/>
            <person name="Feau N."/>
            <person name="Henrissat B."/>
            <person name="Schoch C.L."/>
            <person name="Horwitz B.A."/>
            <person name="Barry K.W."/>
            <person name="Condon B.J."/>
            <person name="Copeland A.C."/>
            <person name="Dhillon B."/>
            <person name="Glaser F."/>
            <person name="Hesse C.N."/>
            <person name="Kosti I."/>
            <person name="LaButti K."/>
            <person name="Lindquist E.A."/>
            <person name="Lucas S."/>
            <person name="Salamov A.A."/>
            <person name="Bradshaw R.E."/>
            <person name="Ciuffetti L."/>
            <person name="Hamelin R.C."/>
            <person name="Kema G.H.J."/>
            <person name="Lawrence C."/>
            <person name="Scott J.A."/>
            <person name="Spatafora J.W."/>
            <person name="Turgeon B.G."/>
            <person name="de Wit P.J.G.M."/>
            <person name="Zhong S."/>
            <person name="Goodwin S.B."/>
            <person name="Grigoriev I.V."/>
        </authorList>
    </citation>
    <scope>NUCLEOTIDE SEQUENCE [LARGE SCALE GENOMIC DNA]</scope>
    <source>
        <strain evidence="11">28A</strain>
    </source>
</reference>
<comment type="subcellular location">
    <subcellularLocation>
        <location evidence="1">Endoplasmic reticulum membrane</location>
        <topology evidence="1">Multi-pass membrane protein</topology>
    </subcellularLocation>
</comment>
<dbReference type="RefSeq" id="XP_008023102.1">
    <property type="nucleotide sequence ID" value="XM_008024911.1"/>
</dbReference>
<evidence type="ECO:0000256" key="2">
    <source>
        <dbReference type="ARBA" id="ARBA00005245"/>
    </source>
</evidence>
<keyword evidence="7 9" id="KW-0472">Membrane</keyword>
<feature type="transmembrane region" description="Helical" evidence="9">
    <location>
        <begin position="27"/>
        <end position="45"/>
    </location>
</feature>
<evidence type="ECO:0000256" key="9">
    <source>
        <dbReference type="SAM" id="Phobius"/>
    </source>
</evidence>
<dbReference type="Proteomes" id="UP000016935">
    <property type="component" value="Unassembled WGS sequence"/>
</dbReference>
<dbReference type="PANTHER" id="PTHR13202">
    <property type="entry name" value="MICROSOMAL SIGNAL PEPTIDASE 12 KDA SUBUNIT"/>
    <property type="match status" value="1"/>
</dbReference>
<evidence type="ECO:0000256" key="1">
    <source>
        <dbReference type="ARBA" id="ARBA00004477"/>
    </source>
</evidence>
<name>R0KMX9_EXST2</name>
<accession>R0KMX9</accession>
<keyword evidence="11" id="KW-1185">Reference proteome</keyword>
<evidence type="ECO:0000256" key="7">
    <source>
        <dbReference type="ARBA" id="ARBA00023136"/>
    </source>
</evidence>
<feature type="transmembrane region" description="Helical" evidence="9">
    <location>
        <begin position="52"/>
        <end position="74"/>
    </location>
</feature>
<dbReference type="eggNOG" id="KOG4112">
    <property type="taxonomic scope" value="Eukaryota"/>
</dbReference>
<sequence>MADQLLEQARHVFEGQIDFEGQRLADLLSTVLLGAAGILAFIVGFMAQDIRLALYVGLAGTALTFVVVVPQWPFYNKNPESWLPASNAASQYNIDVDGEKVG</sequence>
<keyword evidence="6 9" id="KW-1133">Transmembrane helix</keyword>
<evidence type="ECO:0000313" key="10">
    <source>
        <dbReference type="EMBL" id="EOA89282.1"/>
    </source>
</evidence>
<dbReference type="EMBL" id="KB908515">
    <property type="protein sequence ID" value="EOA89282.1"/>
    <property type="molecule type" value="Genomic_DNA"/>
</dbReference>
<protein>
    <recommendedName>
        <fullName evidence="3">Signal peptidase complex subunit 1</fullName>
    </recommendedName>
</protein>
<gene>
    <name evidence="10" type="ORF">SETTUDRAFT_159688</name>
</gene>
<dbReference type="STRING" id="671987.R0KMX9"/>
<evidence type="ECO:0000256" key="4">
    <source>
        <dbReference type="ARBA" id="ARBA00022692"/>
    </source>
</evidence>
<evidence type="ECO:0000256" key="6">
    <source>
        <dbReference type="ARBA" id="ARBA00022989"/>
    </source>
</evidence>
<dbReference type="AlphaFoldDB" id="R0KMX9"/>
<dbReference type="Pfam" id="PF06645">
    <property type="entry name" value="SPC12"/>
    <property type="match status" value="1"/>
</dbReference>